<dbReference type="PANTHER" id="PTHR31503">
    <property type="entry name" value="VACUOLAR CALCIUM ION TRANSPORTER"/>
    <property type="match status" value="1"/>
</dbReference>
<feature type="transmembrane region" description="Helical" evidence="10">
    <location>
        <begin position="126"/>
        <end position="150"/>
    </location>
</feature>
<feature type="domain" description="Inner membrane component" evidence="12">
    <location>
        <begin position="54"/>
        <end position="104"/>
    </location>
</feature>
<feature type="transmembrane region" description="Helical" evidence="10">
    <location>
        <begin position="521"/>
        <end position="544"/>
    </location>
</feature>
<feature type="domain" description="Sodium/calcium exchanger membrane region" evidence="11">
    <location>
        <begin position="457"/>
        <end position="599"/>
    </location>
</feature>
<evidence type="ECO:0000313" key="14">
    <source>
        <dbReference type="Proteomes" id="UP000265200"/>
    </source>
</evidence>
<dbReference type="AlphaFoldDB" id="A0A3P9I1L1"/>
<proteinExistence type="predicted"/>
<feature type="transmembrane region" description="Helical" evidence="10">
    <location>
        <begin position="550"/>
        <end position="575"/>
    </location>
</feature>
<keyword evidence="5" id="KW-0109">Calcium transport</keyword>
<dbReference type="GO" id="GO:0015369">
    <property type="term" value="F:calcium:proton antiporter activity"/>
    <property type="evidence" value="ECO:0007669"/>
    <property type="project" value="UniProtKB-ARBA"/>
</dbReference>
<reference evidence="13" key="4">
    <citation type="submission" date="2025-09" db="UniProtKB">
        <authorList>
            <consortium name="Ensembl"/>
        </authorList>
    </citation>
    <scope>IDENTIFICATION</scope>
    <source>
        <strain evidence="13">HSOK</strain>
    </source>
</reference>
<evidence type="ECO:0000313" key="13">
    <source>
        <dbReference type="Ensembl" id="ENSORLP00015013784.1"/>
    </source>
</evidence>
<dbReference type="InterPro" id="IPR005185">
    <property type="entry name" value="YccF"/>
</dbReference>
<reference evidence="13" key="3">
    <citation type="submission" date="2025-08" db="UniProtKB">
        <authorList>
            <consortium name="Ensembl"/>
        </authorList>
    </citation>
    <scope>IDENTIFICATION</scope>
    <source>
        <strain evidence="13">HSOK</strain>
    </source>
</reference>
<keyword evidence="9 10" id="KW-0472">Membrane</keyword>
<dbReference type="Gene3D" id="1.20.1420.30">
    <property type="entry name" value="NCX, central ion-binding region"/>
    <property type="match status" value="1"/>
</dbReference>
<keyword evidence="4" id="KW-0597">Phosphoprotein</keyword>
<feature type="domain" description="Sodium/calcium exchanger membrane region" evidence="11">
    <location>
        <begin position="241"/>
        <end position="359"/>
    </location>
</feature>
<evidence type="ECO:0000256" key="7">
    <source>
        <dbReference type="ARBA" id="ARBA00022989"/>
    </source>
</evidence>
<keyword evidence="3" id="KW-0050">Antiport</keyword>
<evidence type="ECO:0000256" key="9">
    <source>
        <dbReference type="ARBA" id="ARBA00023136"/>
    </source>
</evidence>
<evidence type="ECO:0000256" key="5">
    <source>
        <dbReference type="ARBA" id="ARBA00022568"/>
    </source>
</evidence>
<keyword evidence="2" id="KW-0813">Transport</keyword>
<protein>
    <submittedName>
        <fullName evidence="13">Cation/H+ exchanger protein 1</fullName>
    </submittedName>
</protein>
<name>A0A3P9I1L1_ORYLA</name>
<organism evidence="13 14">
    <name type="scientific">Oryzias latipes</name>
    <name type="common">Japanese rice fish</name>
    <name type="synonym">Japanese killifish</name>
    <dbReference type="NCBI Taxonomy" id="8090"/>
    <lineage>
        <taxon>Eukaryota</taxon>
        <taxon>Metazoa</taxon>
        <taxon>Chordata</taxon>
        <taxon>Craniata</taxon>
        <taxon>Vertebrata</taxon>
        <taxon>Euteleostomi</taxon>
        <taxon>Actinopterygii</taxon>
        <taxon>Neopterygii</taxon>
        <taxon>Teleostei</taxon>
        <taxon>Neoteleostei</taxon>
        <taxon>Acanthomorphata</taxon>
        <taxon>Ovalentaria</taxon>
        <taxon>Atherinomorphae</taxon>
        <taxon>Beloniformes</taxon>
        <taxon>Adrianichthyidae</taxon>
        <taxon>Oryziinae</taxon>
        <taxon>Oryzias</taxon>
    </lineage>
</organism>
<evidence type="ECO:0000256" key="8">
    <source>
        <dbReference type="ARBA" id="ARBA00023065"/>
    </source>
</evidence>
<dbReference type="GO" id="GO:0005774">
    <property type="term" value="C:vacuolar membrane"/>
    <property type="evidence" value="ECO:0007669"/>
    <property type="project" value="UniProtKB-ARBA"/>
</dbReference>
<dbReference type="GO" id="GO:0012505">
    <property type="term" value="C:endomembrane system"/>
    <property type="evidence" value="ECO:0007669"/>
    <property type="project" value="UniProtKB-SubCell"/>
</dbReference>
<keyword evidence="6 10" id="KW-0812">Transmembrane</keyword>
<evidence type="ECO:0000256" key="4">
    <source>
        <dbReference type="ARBA" id="ARBA00022553"/>
    </source>
</evidence>
<dbReference type="PANTHER" id="PTHR31503:SF10">
    <property type="entry name" value="VNX1 PROTEIN"/>
    <property type="match status" value="1"/>
</dbReference>
<keyword evidence="8" id="KW-0406">Ion transport</keyword>
<accession>A0A3P9I1L1</accession>
<evidence type="ECO:0000256" key="2">
    <source>
        <dbReference type="ARBA" id="ARBA00022448"/>
    </source>
</evidence>
<dbReference type="FunFam" id="1.20.1420.30:FF:000014">
    <property type="entry name" value="Cation/H+ exchanger protein 2"/>
    <property type="match status" value="1"/>
</dbReference>
<dbReference type="Pfam" id="PF03733">
    <property type="entry name" value="YccF"/>
    <property type="match status" value="1"/>
</dbReference>
<feature type="transmembrane region" description="Helical" evidence="10">
    <location>
        <begin position="309"/>
        <end position="332"/>
    </location>
</feature>
<keyword evidence="5" id="KW-0106">Calcium</keyword>
<feature type="transmembrane region" description="Helical" evidence="10">
    <location>
        <begin position="209"/>
        <end position="228"/>
    </location>
</feature>
<sequence>EVEAQREANNYRFGFRKWKGNVTERPIEDRSDIVKELYTDLSIVRPREGSAITVGNIAYVFLFGWWISLFYILICPLMFLTILGAPYGKLCLKMALYLLWPFRKAIEKWFLTPPTSLQCRVSTYVWLLLGYPVLVVVHFLACVLSWLPVFSIPVAKMNFRILTTVLLMAPEEVHIKKQEMVNLLCEIRVTLYCCQAFNMYYYKYTIQGINIFALNLLPLVFMTLVLGYTDHDHIYLNSETMFAIAITSIIPLSYYIGMGIASISAQSNFAVGAVVNATFGSITEITFYITALLRGHHAGTKCYEEIVKAALTGTLLGCILFIPGICMTIGGIKHSEQRFNSRSAGVSSALLFISVGGVFAPTLFSKTFGNLVCESCSNIPGNASVSFTCKDCHYDMVDLNGILFLPLVYTISVLLPASYLIGLIFTLKTHSHIYDIHISEGHPHASHAVVHWSRWKALAVLIVATALMACCADLCTENIEPILSHSSISQYFIGVTVLAMVPELPEIVNGIQFALQNNISLSLEVGSCIAVQVTMIQIPLLILFNAFYDVGFILVFSDIHLWASIFSVILVNYIFMDGKCDYFQGTALVVVYLILLALYFFAPSPRSC</sequence>
<comment type="subcellular location">
    <subcellularLocation>
        <location evidence="1">Endomembrane system</location>
        <topology evidence="1">Multi-pass membrane protein</topology>
    </subcellularLocation>
</comment>
<reference key="1">
    <citation type="journal article" date="2007" name="Nature">
        <title>The medaka draft genome and insights into vertebrate genome evolution.</title>
        <authorList>
            <person name="Kasahara M."/>
            <person name="Naruse K."/>
            <person name="Sasaki S."/>
            <person name="Nakatani Y."/>
            <person name="Qu W."/>
            <person name="Ahsan B."/>
            <person name="Yamada T."/>
            <person name="Nagayasu Y."/>
            <person name="Doi K."/>
            <person name="Kasai Y."/>
            <person name="Jindo T."/>
            <person name="Kobayashi D."/>
            <person name="Shimada A."/>
            <person name="Toyoda A."/>
            <person name="Kuroki Y."/>
            <person name="Fujiyama A."/>
            <person name="Sasaki T."/>
            <person name="Shimizu A."/>
            <person name="Asakawa S."/>
            <person name="Shimizu N."/>
            <person name="Hashimoto S."/>
            <person name="Yang J."/>
            <person name="Lee Y."/>
            <person name="Matsushima K."/>
            <person name="Sugano S."/>
            <person name="Sakaizumi M."/>
            <person name="Narita T."/>
            <person name="Ohishi K."/>
            <person name="Haga S."/>
            <person name="Ohta F."/>
            <person name="Nomoto H."/>
            <person name="Nogata K."/>
            <person name="Morishita T."/>
            <person name="Endo T."/>
            <person name="Shin-I T."/>
            <person name="Takeda H."/>
            <person name="Morishita S."/>
            <person name="Kohara Y."/>
        </authorList>
    </citation>
    <scope>NUCLEOTIDE SEQUENCE [LARGE SCALE GENOMIC DNA]</scope>
    <source>
        <strain>Hd-rR</strain>
    </source>
</reference>
<feature type="transmembrane region" description="Helical" evidence="10">
    <location>
        <begin position="403"/>
        <end position="427"/>
    </location>
</feature>
<feature type="transmembrane region" description="Helical" evidence="10">
    <location>
        <begin position="582"/>
        <end position="602"/>
    </location>
</feature>
<dbReference type="InterPro" id="IPR004713">
    <property type="entry name" value="CaH_exchang"/>
</dbReference>
<evidence type="ECO:0000259" key="12">
    <source>
        <dbReference type="Pfam" id="PF03733"/>
    </source>
</evidence>
<dbReference type="Proteomes" id="UP000265200">
    <property type="component" value="Chromosome 23"/>
</dbReference>
<feature type="transmembrane region" description="Helical" evidence="10">
    <location>
        <begin position="240"/>
        <end position="257"/>
    </location>
</feature>
<evidence type="ECO:0000256" key="10">
    <source>
        <dbReference type="SAM" id="Phobius"/>
    </source>
</evidence>
<evidence type="ECO:0000256" key="3">
    <source>
        <dbReference type="ARBA" id="ARBA00022449"/>
    </source>
</evidence>
<evidence type="ECO:0000256" key="6">
    <source>
        <dbReference type="ARBA" id="ARBA00022692"/>
    </source>
</evidence>
<keyword evidence="7 10" id="KW-1133">Transmembrane helix</keyword>
<feature type="transmembrane region" description="Helical" evidence="10">
    <location>
        <begin position="344"/>
        <end position="364"/>
    </location>
</feature>
<dbReference type="Ensembl" id="ENSORLT00015021261.1">
    <property type="protein sequence ID" value="ENSORLP00015013784.1"/>
    <property type="gene ID" value="ENSORLG00015014711.1"/>
</dbReference>
<dbReference type="InterPro" id="IPR004837">
    <property type="entry name" value="NaCa_Exmemb"/>
</dbReference>
<feature type="transmembrane region" description="Helical" evidence="10">
    <location>
        <begin position="57"/>
        <end position="83"/>
    </location>
</feature>
<evidence type="ECO:0000259" key="11">
    <source>
        <dbReference type="Pfam" id="PF01699"/>
    </source>
</evidence>
<dbReference type="InterPro" id="IPR044880">
    <property type="entry name" value="NCX_ion-bd_dom_sf"/>
</dbReference>
<dbReference type="Pfam" id="PF01699">
    <property type="entry name" value="Na_Ca_ex"/>
    <property type="match status" value="2"/>
</dbReference>
<feature type="transmembrane region" description="Helical" evidence="10">
    <location>
        <begin position="269"/>
        <end position="289"/>
    </location>
</feature>
<evidence type="ECO:0000256" key="1">
    <source>
        <dbReference type="ARBA" id="ARBA00004127"/>
    </source>
</evidence>
<reference evidence="13 14" key="2">
    <citation type="submission" date="2017-04" db="EMBL/GenBank/DDBJ databases">
        <title>CpG methylation of centromeres and impact of large insertions on vertebrate speciation.</title>
        <authorList>
            <person name="Ichikawa K."/>
            <person name="Yoshimura J."/>
            <person name="Morishita S."/>
        </authorList>
    </citation>
    <scope>NUCLEOTIDE SEQUENCE</scope>
    <source>
        <strain evidence="13 14">HSOK</strain>
    </source>
</reference>